<dbReference type="InterPro" id="IPR035976">
    <property type="entry name" value="Sushi/SCR/CCP_sf"/>
</dbReference>
<dbReference type="Proteomes" id="UP000189705">
    <property type="component" value="Unplaced"/>
</dbReference>
<evidence type="ECO:0000256" key="2">
    <source>
        <dbReference type="ARBA" id="ARBA00022729"/>
    </source>
</evidence>
<dbReference type="SMART" id="SM00032">
    <property type="entry name" value="CCP"/>
    <property type="match status" value="6"/>
</dbReference>
<feature type="domain" description="Sushi" evidence="5">
    <location>
        <begin position="273"/>
        <end position="331"/>
    </location>
</feature>
<proteinExistence type="predicted"/>
<evidence type="ECO:0000313" key="7">
    <source>
        <dbReference type="RefSeq" id="XP_025051289.1"/>
    </source>
</evidence>
<dbReference type="CDD" id="cd00033">
    <property type="entry name" value="CCP"/>
    <property type="match status" value="4"/>
</dbReference>
<dbReference type="GeneID" id="102372033"/>
<feature type="domain" description="Sushi" evidence="5">
    <location>
        <begin position="86"/>
        <end position="144"/>
    </location>
</feature>
<dbReference type="AlphaFoldDB" id="A0A3Q0FVC6"/>
<feature type="disulfide bond" evidence="4">
    <location>
        <begin position="54"/>
        <end position="81"/>
    </location>
</feature>
<feature type="disulfide bond" evidence="4">
    <location>
        <begin position="25"/>
        <end position="68"/>
    </location>
</feature>
<dbReference type="STRING" id="38654.A0A3Q0FVC6"/>
<dbReference type="KEGG" id="asn:102372033"/>
<dbReference type="Pfam" id="PF00084">
    <property type="entry name" value="Sushi"/>
    <property type="match status" value="4"/>
</dbReference>
<evidence type="ECO:0000256" key="4">
    <source>
        <dbReference type="PROSITE-ProRule" id="PRU00302"/>
    </source>
</evidence>
<feature type="disulfide bond" evidence="4">
    <location>
        <begin position="214"/>
        <end position="257"/>
    </location>
</feature>
<dbReference type="FunFam" id="2.10.70.10:FF:000026">
    <property type="entry name" value="Complement inhibitory factor H"/>
    <property type="match status" value="1"/>
</dbReference>
<feature type="disulfide bond" evidence="4">
    <location>
        <begin position="88"/>
        <end position="131"/>
    </location>
</feature>
<dbReference type="PANTHER" id="PTHR45785">
    <property type="entry name" value="COMPLEMENT FACTOR H-RELATED"/>
    <property type="match status" value="1"/>
</dbReference>
<dbReference type="Gene3D" id="2.10.70.10">
    <property type="entry name" value="Complement Module, domain 1"/>
    <property type="match status" value="6"/>
</dbReference>
<protein>
    <submittedName>
        <fullName evidence="7">Complement factor H-like</fullName>
    </submittedName>
</protein>
<keyword evidence="2" id="KW-0732">Signal</keyword>
<dbReference type="FunFam" id="2.10.70.10:FF:000060">
    <property type="entry name" value="Complement inhibitory factor H"/>
    <property type="match status" value="2"/>
</dbReference>
<sequence length="408" mass="45166">MIGAPDITCRGGNWTKPSTCADGTCAPPPDIAMGGILETKRPRYFPGERVDYQCQHGLNLTGSQTLTCMEGEWSPAEPPECRDATGKCGPPPTIENGDTISFALPFYELGSVVEYKCKTTYALVGSRFVRCDFGQWTNPPTCRKPCAASTNEMEKNNIRLKWMHGDKLVVSSGDVVEFECKRGYVNDPTSPPFRAWCLRGVLIYPKCKLRETLCGTVPSILNGIPEGRTRDYDEPGATVRYQCQEGFDISATPVITCQAGKWSTPPTCVEGGGRCGKPPAIDNGDITSFPLNDYDPHSTLEYKCKHLYVMRGSQFVSCKSGQWTDPPVCIEPCTASEEDMAKNNIQLKWSPGHKLYSPSGDVIEFTCKRGYVKDPESPPFRVWCLEGELTYPKCRLRAHPDDDECLAF</sequence>
<evidence type="ECO:0000256" key="1">
    <source>
        <dbReference type="ARBA" id="ARBA00022659"/>
    </source>
</evidence>
<evidence type="ECO:0000313" key="6">
    <source>
        <dbReference type="Proteomes" id="UP000189705"/>
    </source>
</evidence>
<feature type="disulfide bond" evidence="4">
    <location>
        <begin position="275"/>
        <end position="318"/>
    </location>
</feature>
<dbReference type="InterPro" id="IPR051503">
    <property type="entry name" value="ComplSys_Reg/VirEntry_Med"/>
</dbReference>
<evidence type="ECO:0000256" key="3">
    <source>
        <dbReference type="ARBA" id="ARBA00023157"/>
    </source>
</evidence>
<reference evidence="7" key="1">
    <citation type="submission" date="2025-08" db="UniProtKB">
        <authorList>
            <consortium name="RefSeq"/>
        </authorList>
    </citation>
    <scope>IDENTIFICATION</scope>
</reference>
<feature type="domain" description="Sushi" evidence="5">
    <location>
        <begin position="23"/>
        <end position="83"/>
    </location>
</feature>
<gene>
    <name evidence="7" type="primary">LOC102372033</name>
</gene>
<keyword evidence="6" id="KW-1185">Reference proteome</keyword>
<dbReference type="SUPFAM" id="SSF57535">
    <property type="entry name" value="Complement control module/SCR domain"/>
    <property type="match status" value="6"/>
</dbReference>
<dbReference type="PROSITE" id="PS50923">
    <property type="entry name" value="SUSHI"/>
    <property type="match status" value="4"/>
</dbReference>
<dbReference type="RefSeq" id="XP_025051289.1">
    <property type="nucleotide sequence ID" value="XM_025195504.1"/>
</dbReference>
<dbReference type="InParanoid" id="A0A3Q0FVC6"/>
<evidence type="ECO:0000259" key="5">
    <source>
        <dbReference type="PROSITE" id="PS50923"/>
    </source>
</evidence>
<feature type="domain" description="Sushi" evidence="5">
    <location>
        <begin position="212"/>
        <end position="270"/>
    </location>
</feature>
<accession>A0A3Q0FVC6</accession>
<keyword evidence="1 4" id="KW-0768">Sushi</keyword>
<keyword evidence="3 4" id="KW-1015">Disulfide bond</keyword>
<comment type="caution">
    <text evidence="4">Lacks conserved residue(s) required for the propagation of feature annotation.</text>
</comment>
<name>A0A3Q0FVC6_ALLSI</name>
<dbReference type="PANTHER" id="PTHR45785:SF7">
    <property type="entry name" value="COMPLEMENT FACTOR H"/>
    <property type="match status" value="1"/>
</dbReference>
<dbReference type="InterPro" id="IPR000436">
    <property type="entry name" value="Sushi_SCR_CCP_dom"/>
</dbReference>
<organism evidence="6 7">
    <name type="scientific">Alligator sinensis</name>
    <name type="common">Chinese alligator</name>
    <dbReference type="NCBI Taxonomy" id="38654"/>
    <lineage>
        <taxon>Eukaryota</taxon>
        <taxon>Metazoa</taxon>
        <taxon>Chordata</taxon>
        <taxon>Craniata</taxon>
        <taxon>Vertebrata</taxon>
        <taxon>Euteleostomi</taxon>
        <taxon>Archelosauria</taxon>
        <taxon>Archosauria</taxon>
        <taxon>Crocodylia</taxon>
        <taxon>Alligatoridae</taxon>
        <taxon>Alligatorinae</taxon>
        <taxon>Alligator</taxon>
    </lineage>
</organism>